<gene>
    <name evidence="2" type="ORF">KT71_14549</name>
</gene>
<evidence type="ECO:0000313" key="3">
    <source>
        <dbReference type="Proteomes" id="UP000019205"/>
    </source>
</evidence>
<name>A4A803_9GAMM</name>
<keyword evidence="3" id="KW-1185">Reference proteome</keyword>
<keyword evidence="1" id="KW-0732">Signal</keyword>
<dbReference type="STRING" id="314285.KT71_14549"/>
<dbReference type="Proteomes" id="UP000019205">
    <property type="component" value="Chromosome"/>
</dbReference>
<reference evidence="2 3" key="1">
    <citation type="journal article" date="2007" name="Proc. Natl. Acad. Sci. U.S.A.">
        <title>Characterization of a marine gammaproteobacterium capable of aerobic anoxygenic photosynthesis.</title>
        <authorList>
            <person name="Fuchs B.M."/>
            <person name="Spring S."/>
            <person name="Teeling H."/>
            <person name="Quast C."/>
            <person name="Wulf J."/>
            <person name="Schattenhofer M."/>
            <person name="Yan S."/>
            <person name="Ferriera S."/>
            <person name="Johnson J."/>
            <person name="Glockner F.O."/>
            <person name="Amann R."/>
        </authorList>
    </citation>
    <scope>NUCLEOTIDE SEQUENCE [LARGE SCALE GENOMIC DNA]</scope>
    <source>
        <strain evidence="2">KT71</strain>
    </source>
</reference>
<dbReference type="EMBL" id="AAOA02000001">
    <property type="protein sequence ID" value="EAQ97798.1"/>
    <property type="molecule type" value="Genomic_DNA"/>
</dbReference>
<feature type="signal peptide" evidence="1">
    <location>
        <begin position="1"/>
        <end position="32"/>
    </location>
</feature>
<dbReference type="AlphaFoldDB" id="A4A803"/>
<sequence length="75" mass="7831">MAKSRKARRRQGRALRGLGLAVIAGTVLSLSACDDPHVYGSVGVSTGYGGGYYGGYGGWGQPRMRTSISVGGRIR</sequence>
<dbReference type="PROSITE" id="PS51257">
    <property type="entry name" value="PROKAR_LIPOPROTEIN"/>
    <property type="match status" value="1"/>
</dbReference>
<reference evidence="2 3" key="2">
    <citation type="journal article" date="2009" name="PLoS ONE">
        <title>The photosynthetic apparatus and its regulation in the aerobic gammaproteobacterium Congregibacter litoralis gen. nov., sp. nov.</title>
        <authorList>
            <person name="Spring S."/>
            <person name="Lunsdorf H."/>
            <person name="Fuchs B.M."/>
            <person name="Tindall B.J."/>
        </authorList>
    </citation>
    <scope>NUCLEOTIDE SEQUENCE [LARGE SCALE GENOMIC DNA]</scope>
    <source>
        <strain evidence="2">KT71</strain>
    </source>
</reference>
<evidence type="ECO:0008006" key="4">
    <source>
        <dbReference type="Google" id="ProtNLM"/>
    </source>
</evidence>
<comment type="caution">
    <text evidence="2">The sequence shown here is derived from an EMBL/GenBank/DDBJ whole genome shotgun (WGS) entry which is preliminary data.</text>
</comment>
<proteinExistence type="predicted"/>
<dbReference type="RefSeq" id="WP_008295347.1">
    <property type="nucleotide sequence ID" value="NZ_CM002299.1"/>
</dbReference>
<protein>
    <recommendedName>
        <fullName evidence="4">Lipoprotein</fullName>
    </recommendedName>
</protein>
<dbReference type="HOGENOM" id="CLU_2664796_0_0_6"/>
<feature type="chain" id="PRO_5002664283" description="Lipoprotein" evidence="1">
    <location>
        <begin position="33"/>
        <end position="75"/>
    </location>
</feature>
<organism evidence="2 3">
    <name type="scientific">Congregibacter litoralis KT71</name>
    <dbReference type="NCBI Taxonomy" id="314285"/>
    <lineage>
        <taxon>Bacteria</taxon>
        <taxon>Pseudomonadati</taxon>
        <taxon>Pseudomonadota</taxon>
        <taxon>Gammaproteobacteria</taxon>
        <taxon>Cellvibrionales</taxon>
        <taxon>Halieaceae</taxon>
        <taxon>Congregibacter</taxon>
    </lineage>
</organism>
<evidence type="ECO:0000313" key="2">
    <source>
        <dbReference type="EMBL" id="EAQ97798.1"/>
    </source>
</evidence>
<accession>A4A803</accession>
<evidence type="ECO:0000256" key="1">
    <source>
        <dbReference type="SAM" id="SignalP"/>
    </source>
</evidence>